<feature type="signal peptide" evidence="1">
    <location>
        <begin position="1"/>
        <end position="38"/>
    </location>
</feature>
<dbReference type="InterPro" id="IPR004360">
    <property type="entry name" value="Glyas_Fos-R_dOase_dom"/>
</dbReference>
<name>A0ABS9D9D2_9ALTE</name>
<keyword evidence="1" id="KW-0732">Signal</keyword>
<feature type="chain" id="PRO_5045090759" evidence="1">
    <location>
        <begin position="39"/>
        <end position="178"/>
    </location>
</feature>
<organism evidence="3 4">
    <name type="scientific">Paraglaciecola algarum</name>
    <dbReference type="NCBI Taxonomy" id="3050085"/>
    <lineage>
        <taxon>Bacteria</taxon>
        <taxon>Pseudomonadati</taxon>
        <taxon>Pseudomonadota</taxon>
        <taxon>Gammaproteobacteria</taxon>
        <taxon>Alteromonadales</taxon>
        <taxon>Alteromonadaceae</taxon>
        <taxon>Paraglaciecola</taxon>
    </lineage>
</organism>
<evidence type="ECO:0000313" key="3">
    <source>
        <dbReference type="EMBL" id="MCF2949491.1"/>
    </source>
</evidence>
<evidence type="ECO:0000256" key="1">
    <source>
        <dbReference type="SAM" id="SignalP"/>
    </source>
</evidence>
<dbReference type="Proteomes" id="UP001521137">
    <property type="component" value="Unassembled WGS sequence"/>
</dbReference>
<dbReference type="PROSITE" id="PS51819">
    <property type="entry name" value="VOC"/>
    <property type="match status" value="1"/>
</dbReference>
<dbReference type="InterPro" id="IPR037523">
    <property type="entry name" value="VOC_core"/>
</dbReference>
<dbReference type="EMBL" id="JAKGAS010000008">
    <property type="protein sequence ID" value="MCF2949491.1"/>
    <property type="molecule type" value="Genomic_DNA"/>
</dbReference>
<dbReference type="Pfam" id="PF00903">
    <property type="entry name" value="Glyoxalase"/>
    <property type="match status" value="1"/>
</dbReference>
<keyword evidence="4" id="KW-1185">Reference proteome</keyword>
<protein>
    <submittedName>
        <fullName evidence="3">VOC family protein</fullName>
    </submittedName>
</protein>
<accession>A0ABS9D9D2</accession>
<comment type="caution">
    <text evidence="3">The sequence shown here is derived from an EMBL/GenBank/DDBJ whole genome shotgun (WGS) entry which is preliminary data.</text>
</comment>
<dbReference type="RefSeq" id="WP_235313590.1">
    <property type="nucleotide sequence ID" value="NZ_JAKGAS010000008.1"/>
</dbReference>
<reference evidence="3 4" key="1">
    <citation type="submission" date="2022-01" db="EMBL/GenBank/DDBJ databases">
        <title>Paraglaciecola sp. G1-23.</title>
        <authorList>
            <person name="Jin M.S."/>
            <person name="Han D.M."/>
            <person name="Kim H.M."/>
            <person name="Jeon C.O."/>
        </authorList>
    </citation>
    <scope>NUCLEOTIDE SEQUENCE [LARGE SCALE GENOMIC DNA]</scope>
    <source>
        <strain evidence="3 4">G1-23</strain>
    </source>
</reference>
<sequence length="178" mass="20059">MKVDILKIKKKNNTKFMFFPKSFIIAMFILVGGQFAYAQESDEDKENNKARVIGLKNIAIHVLQLEKTLKLYREILGFKMDGAEVYKGPGLEGMLVMKLKANDLTIHLSLTAPEFKDQIGPIGNTNHNHFMLKVNDIKTIGDKLKAAGYALENENYAIDKYTFFEGPNGEIVGLSAWD</sequence>
<dbReference type="Gene3D" id="3.10.180.10">
    <property type="entry name" value="2,3-Dihydroxybiphenyl 1,2-Dioxygenase, domain 1"/>
    <property type="match status" value="1"/>
</dbReference>
<proteinExistence type="predicted"/>
<dbReference type="InterPro" id="IPR029068">
    <property type="entry name" value="Glyas_Bleomycin-R_OHBP_Dase"/>
</dbReference>
<evidence type="ECO:0000313" key="4">
    <source>
        <dbReference type="Proteomes" id="UP001521137"/>
    </source>
</evidence>
<feature type="domain" description="VOC" evidence="2">
    <location>
        <begin position="54"/>
        <end position="177"/>
    </location>
</feature>
<gene>
    <name evidence="3" type="ORF">L0668_15330</name>
</gene>
<evidence type="ECO:0000259" key="2">
    <source>
        <dbReference type="PROSITE" id="PS51819"/>
    </source>
</evidence>
<dbReference type="SUPFAM" id="SSF54593">
    <property type="entry name" value="Glyoxalase/Bleomycin resistance protein/Dihydroxybiphenyl dioxygenase"/>
    <property type="match status" value="1"/>
</dbReference>